<name>A0A2J6RE55_HYAVF</name>
<protein>
    <submittedName>
        <fullName evidence="2">Uncharacterized protein</fullName>
    </submittedName>
</protein>
<sequence length="243" mass="27564">MIKAVQPTIYHVNQFLIRARTSTKVRRRDWLQIQCITSIEAILPNRLRIIIALHHTSSWARHKTAYSLSQIAISAGCNFVIDALSCAPPKVTRLIPRIEQPKFSMKVASCSRQLSKTCRFHESNNPNSQRKSSVARASFHKLVDSNESNEPNFLFLSLHGSEIRSHYIPKNEDAHEAWRTSMWSGLPLQKHGKYLTIGANSVFRFPTHPHQICSSNEPLDQRRLTSVQSDQPTTISTPSLGTD</sequence>
<dbReference type="AlphaFoldDB" id="A0A2J6RE55"/>
<accession>A0A2J6RE55</accession>
<organism evidence="2 3">
    <name type="scientific">Hyaloscypha variabilis (strain UAMH 11265 / GT02V1 / F)</name>
    <name type="common">Meliniomyces variabilis</name>
    <dbReference type="NCBI Taxonomy" id="1149755"/>
    <lineage>
        <taxon>Eukaryota</taxon>
        <taxon>Fungi</taxon>
        <taxon>Dikarya</taxon>
        <taxon>Ascomycota</taxon>
        <taxon>Pezizomycotina</taxon>
        <taxon>Leotiomycetes</taxon>
        <taxon>Helotiales</taxon>
        <taxon>Hyaloscyphaceae</taxon>
        <taxon>Hyaloscypha</taxon>
        <taxon>Hyaloscypha variabilis</taxon>
    </lineage>
</organism>
<evidence type="ECO:0000256" key="1">
    <source>
        <dbReference type="SAM" id="MobiDB-lite"/>
    </source>
</evidence>
<evidence type="ECO:0000313" key="2">
    <source>
        <dbReference type="EMBL" id="PMD36799.1"/>
    </source>
</evidence>
<gene>
    <name evidence="2" type="ORF">L207DRAFT_586488</name>
</gene>
<keyword evidence="3" id="KW-1185">Reference proteome</keyword>
<dbReference type="Proteomes" id="UP000235786">
    <property type="component" value="Unassembled WGS sequence"/>
</dbReference>
<proteinExistence type="predicted"/>
<feature type="region of interest" description="Disordered" evidence="1">
    <location>
        <begin position="214"/>
        <end position="243"/>
    </location>
</feature>
<dbReference type="EMBL" id="KZ613950">
    <property type="protein sequence ID" value="PMD36799.1"/>
    <property type="molecule type" value="Genomic_DNA"/>
</dbReference>
<reference evidence="2 3" key="1">
    <citation type="submission" date="2016-04" db="EMBL/GenBank/DDBJ databases">
        <title>A degradative enzymes factory behind the ericoid mycorrhizal symbiosis.</title>
        <authorList>
            <consortium name="DOE Joint Genome Institute"/>
            <person name="Martino E."/>
            <person name="Morin E."/>
            <person name="Grelet G."/>
            <person name="Kuo A."/>
            <person name="Kohler A."/>
            <person name="Daghino S."/>
            <person name="Barry K."/>
            <person name="Choi C."/>
            <person name="Cichocki N."/>
            <person name="Clum A."/>
            <person name="Copeland A."/>
            <person name="Hainaut M."/>
            <person name="Haridas S."/>
            <person name="Labutti K."/>
            <person name="Lindquist E."/>
            <person name="Lipzen A."/>
            <person name="Khouja H.-R."/>
            <person name="Murat C."/>
            <person name="Ohm R."/>
            <person name="Olson A."/>
            <person name="Spatafora J."/>
            <person name="Veneault-Fourrey C."/>
            <person name="Henrissat B."/>
            <person name="Grigoriev I."/>
            <person name="Martin F."/>
            <person name="Perotto S."/>
        </authorList>
    </citation>
    <scope>NUCLEOTIDE SEQUENCE [LARGE SCALE GENOMIC DNA]</scope>
    <source>
        <strain evidence="2 3">F</strain>
    </source>
</reference>
<evidence type="ECO:0000313" key="3">
    <source>
        <dbReference type="Proteomes" id="UP000235786"/>
    </source>
</evidence>